<dbReference type="PANTHER" id="PTHR22993:SF9">
    <property type="entry name" value="FORMAMIDOPYRIMIDINE-DNA GLYCOSYLASE"/>
    <property type="match status" value="1"/>
</dbReference>
<comment type="caution">
    <text evidence="24">The sequence shown here is derived from an EMBL/GenBank/DDBJ whole genome shotgun (WGS) entry which is preliminary data.</text>
</comment>
<keyword evidence="9" id="KW-0227">DNA damage</keyword>
<dbReference type="Pfam" id="PF01149">
    <property type="entry name" value="Fapy_DNA_glyco"/>
    <property type="match status" value="1"/>
</dbReference>
<dbReference type="PROSITE" id="PS01242">
    <property type="entry name" value="ZF_FPG_1"/>
    <property type="match status" value="1"/>
</dbReference>
<evidence type="ECO:0000256" key="7">
    <source>
        <dbReference type="ARBA" id="ARBA00016240"/>
    </source>
</evidence>
<dbReference type="NCBIfam" id="NF002211">
    <property type="entry name" value="PRK01103.1"/>
    <property type="match status" value="1"/>
</dbReference>
<dbReference type="Gene3D" id="1.10.8.50">
    <property type="match status" value="1"/>
</dbReference>
<comment type="similarity">
    <text evidence="3">Belongs to the FPG family.</text>
</comment>
<dbReference type="InterPro" id="IPR012319">
    <property type="entry name" value="FPG_cat"/>
</dbReference>
<evidence type="ECO:0000256" key="12">
    <source>
        <dbReference type="ARBA" id="ARBA00022833"/>
    </source>
</evidence>
<dbReference type="Pfam" id="PF06831">
    <property type="entry name" value="H2TH"/>
    <property type="match status" value="1"/>
</dbReference>
<gene>
    <name evidence="24" type="primary">mutM</name>
    <name evidence="24" type="ORF">GCM10009107_33840</name>
</gene>
<keyword evidence="10 20" id="KW-0863">Zinc-finger</keyword>
<dbReference type="Proteomes" id="UP001500279">
    <property type="component" value="Unassembled WGS sequence"/>
</dbReference>
<organism evidence="24 25">
    <name type="scientific">Ideonella azotifigens</name>
    <dbReference type="NCBI Taxonomy" id="513160"/>
    <lineage>
        <taxon>Bacteria</taxon>
        <taxon>Pseudomonadati</taxon>
        <taxon>Pseudomonadota</taxon>
        <taxon>Betaproteobacteria</taxon>
        <taxon>Burkholderiales</taxon>
        <taxon>Sphaerotilaceae</taxon>
        <taxon>Ideonella</taxon>
    </lineage>
</organism>
<keyword evidence="14" id="KW-0234">DNA repair</keyword>
<keyword evidence="17" id="KW-0326">Glycosidase</keyword>
<comment type="cofactor">
    <cofactor evidence="2">
        <name>Zn(2+)</name>
        <dbReference type="ChEBI" id="CHEBI:29105"/>
    </cofactor>
</comment>
<reference evidence="24 25" key="1">
    <citation type="journal article" date="2019" name="Int. J. Syst. Evol. Microbiol.">
        <title>The Global Catalogue of Microorganisms (GCM) 10K type strain sequencing project: providing services to taxonomists for standard genome sequencing and annotation.</title>
        <authorList>
            <consortium name="The Broad Institute Genomics Platform"/>
            <consortium name="The Broad Institute Genome Sequencing Center for Infectious Disease"/>
            <person name="Wu L."/>
            <person name="Ma J."/>
        </authorList>
    </citation>
    <scope>NUCLEOTIDE SEQUENCE [LARGE SCALE GENOMIC DNA]</scope>
    <source>
        <strain evidence="24 25">JCM 15503</strain>
    </source>
</reference>
<dbReference type="Gene3D" id="3.20.190.10">
    <property type="entry name" value="MutM-like, N-terminal"/>
    <property type="match status" value="1"/>
</dbReference>
<evidence type="ECO:0000256" key="14">
    <source>
        <dbReference type="ARBA" id="ARBA00023204"/>
    </source>
</evidence>
<evidence type="ECO:0000256" key="16">
    <source>
        <dbReference type="ARBA" id="ARBA00023268"/>
    </source>
</evidence>
<evidence type="ECO:0000256" key="8">
    <source>
        <dbReference type="ARBA" id="ARBA00022723"/>
    </source>
</evidence>
<comment type="catalytic activity">
    <reaction evidence="19">
        <text>2'-deoxyribonucleotide-(2'-deoxyribose 5'-phosphate)-2'-deoxyribonucleotide-DNA = a 3'-end 2'-deoxyribonucleotide-(2,3-dehydro-2,3-deoxyribose 5'-phosphate)-DNA + a 5'-end 5'-phospho-2'-deoxyribonucleoside-DNA + H(+)</text>
        <dbReference type="Rhea" id="RHEA:66592"/>
        <dbReference type="Rhea" id="RHEA-COMP:13180"/>
        <dbReference type="Rhea" id="RHEA-COMP:16897"/>
        <dbReference type="Rhea" id="RHEA-COMP:17067"/>
        <dbReference type="ChEBI" id="CHEBI:15378"/>
        <dbReference type="ChEBI" id="CHEBI:136412"/>
        <dbReference type="ChEBI" id="CHEBI:157695"/>
        <dbReference type="ChEBI" id="CHEBI:167181"/>
        <dbReference type="EC" id="4.2.99.18"/>
    </reaction>
</comment>
<name>A0ABN1K5Z5_9BURK</name>
<dbReference type="GO" id="GO:0016829">
    <property type="term" value="F:lyase activity"/>
    <property type="evidence" value="ECO:0007669"/>
    <property type="project" value="UniProtKB-KW"/>
</dbReference>
<dbReference type="EC" id="4.2.99.18" evidence="6"/>
<evidence type="ECO:0000256" key="9">
    <source>
        <dbReference type="ARBA" id="ARBA00022763"/>
    </source>
</evidence>
<evidence type="ECO:0000256" key="5">
    <source>
        <dbReference type="ARBA" id="ARBA00012024"/>
    </source>
</evidence>
<sequence>MPELPEVEVTRRSLVGMAGARVLAMQMGKPLRWPLGVAPASLVGLTAGTWQRRGKYLWLPLMQSDSPQDRAAPSPPPAGDGETWGGPALPRDGASAGGLLWHLGMSGSLSFTEAPGPAGKHDHAEITTERGVLRLTDPRRFGAVVWSPALDMAPAAKLLAGLGVEPFDTTFGPADFHAALRGRRTPIKQVLLAGDIVVGAGNIYASDALFEAGIDPRTPAARIGPLRAGRLLAAVRQVLAEAIDAGGSTLRDFKDAHGSTGQYQGRARVYGRAGEACSRCGGIIQRIMQGQRATYFCAGCQRR</sequence>
<dbReference type="NCBIfam" id="TIGR00577">
    <property type="entry name" value="fpg"/>
    <property type="match status" value="1"/>
</dbReference>
<dbReference type="SMART" id="SM00898">
    <property type="entry name" value="Fapy_DNA_glyco"/>
    <property type="match status" value="1"/>
</dbReference>
<feature type="domain" description="Formamidopyrimidine-DNA glycosylase catalytic" evidence="23">
    <location>
        <begin position="2"/>
        <end position="142"/>
    </location>
</feature>
<keyword evidence="16" id="KW-0511">Multifunctional enzyme</keyword>
<dbReference type="InterPro" id="IPR035937">
    <property type="entry name" value="FPG_N"/>
</dbReference>
<dbReference type="PANTHER" id="PTHR22993">
    <property type="entry name" value="FORMAMIDOPYRIMIDINE-DNA GLYCOSYLASE"/>
    <property type="match status" value="1"/>
</dbReference>
<proteinExistence type="inferred from homology"/>
<keyword evidence="25" id="KW-1185">Reference proteome</keyword>
<keyword evidence="15 24" id="KW-0456">Lyase</keyword>
<evidence type="ECO:0000256" key="15">
    <source>
        <dbReference type="ARBA" id="ARBA00023239"/>
    </source>
</evidence>
<comment type="subunit">
    <text evidence="4">Monomer.</text>
</comment>
<dbReference type="InterPro" id="IPR000214">
    <property type="entry name" value="Znf_DNA_glyclase/AP_lyase"/>
</dbReference>
<evidence type="ECO:0000256" key="21">
    <source>
        <dbReference type="SAM" id="MobiDB-lite"/>
    </source>
</evidence>
<dbReference type="Pfam" id="PF06827">
    <property type="entry name" value="zf-FPG_IleRS"/>
    <property type="match status" value="1"/>
</dbReference>
<feature type="domain" description="FPG-type" evidence="22">
    <location>
        <begin position="268"/>
        <end position="302"/>
    </location>
</feature>
<evidence type="ECO:0000313" key="25">
    <source>
        <dbReference type="Proteomes" id="UP001500279"/>
    </source>
</evidence>
<dbReference type="InterPro" id="IPR015887">
    <property type="entry name" value="DNA_glyclase_Znf_dom_DNA_BS"/>
</dbReference>
<dbReference type="PROSITE" id="PS51068">
    <property type="entry name" value="FPG_CAT"/>
    <property type="match status" value="1"/>
</dbReference>
<evidence type="ECO:0000313" key="24">
    <source>
        <dbReference type="EMBL" id="GAA0755901.1"/>
    </source>
</evidence>
<keyword evidence="13" id="KW-0238">DNA-binding</keyword>
<dbReference type="PROSITE" id="PS51066">
    <property type="entry name" value="ZF_FPG_2"/>
    <property type="match status" value="1"/>
</dbReference>
<evidence type="ECO:0000256" key="18">
    <source>
        <dbReference type="ARBA" id="ARBA00030638"/>
    </source>
</evidence>
<evidence type="ECO:0000259" key="22">
    <source>
        <dbReference type="PROSITE" id="PS51066"/>
    </source>
</evidence>
<evidence type="ECO:0000256" key="2">
    <source>
        <dbReference type="ARBA" id="ARBA00001947"/>
    </source>
</evidence>
<keyword evidence="11" id="KW-0378">Hydrolase</keyword>
<dbReference type="InterPro" id="IPR010663">
    <property type="entry name" value="Znf_FPG/IleRS"/>
</dbReference>
<dbReference type="RefSeq" id="WP_231011966.1">
    <property type="nucleotide sequence ID" value="NZ_BAAAEW010000022.1"/>
</dbReference>
<dbReference type="InterPro" id="IPR015886">
    <property type="entry name" value="H2TH_FPG"/>
</dbReference>
<dbReference type="SMART" id="SM01232">
    <property type="entry name" value="H2TH"/>
    <property type="match status" value="1"/>
</dbReference>
<evidence type="ECO:0000256" key="19">
    <source>
        <dbReference type="ARBA" id="ARBA00044632"/>
    </source>
</evidence>
<dbReference type="EC" id="3.2.2.23" evidence="5"/>
<evidence type="ECO:0000256" key="1">
    <source>
        <dbReference type="ARBA" id="ARBA00001668"/>
    </source>
</evidence>
<evidence type="ECO:0000256" key="17">
    <source>
        <dbReference type="ARBA" id="ARBA00023295"/>
    </source>
</evidence>
<dbReference type="SUPFAM" id="SSF81624">
    <property type="entry name" value="N-terminal domain of MutM-like DNA repair proteins"/>
    <property type="match status" value="1"/>
</dbReference>
<evidence type="ECO:0000256" key="20">
    <source>
        <dbReference type="PROSITE-ProRule" id="PRU00391"/>
    </source>
</evidence>
<evidence type="ECO:0000256" key="4">
    <source>
        <dbReference type="ARBA" id="ARBA00011245"/>
    </source>
</evidence>
<dbReference type="EMBL" id="BAAAEW010000022">
    <property type="protein sequence ID" value="GAA0755901.1"/>
    <property type="molecule type" value="Genomic_DNA"/>
</dbReference>
<keyword evidence="12" id="KW-0862">Zinc</keyword>
<evidence type="ECO:0000256" key="6">
    <source>
        <dbReference type="ARBA" id="ARBA00012720"/>
    </source>
</evidence>
<evidence type="ECO:0000259" key="23">
    <source>
        <dbReference type="PROSITE" id="PS51068"/>
    </source>
</evidence>
<evidence type="ECO:0000256" key="3">
    <source>
        <dbReference type="ARBA" id="ARBA00009409"/>
    </source>
</evidence>
<dbReference type="SUPFAM" id="SSF57716">
    <property type="entry name" value="Glucocorticoid receptor-like (DNA-binding domain)"/>
    <property type="match status" value="1"/>
</dbReference>
<keyword evidence="8" id="KW-0479">Metal-binding</keyword>
<dbReference type="CDD" id="cd08966">
    <property type="entry name" value="EcFpg-like_N"/>
    <property type="match status" value="1"/>
</dbReference>
<dbReference type="InterPro" id="IPR010979">
    <property type="entry name" value="Ribosomal_uS13-like_H2TH"/>
</dbReference>
<evidence type="ECO:0000256" key="13">
    <source>
        <dbReference type="ARBA" id="ARBA00023125"/>
    </source>
</evidence>
<accession>A0ABN1K5Z5</accession>
<evidence type="ECO:0000256" key="11">
    <source>
        <dbReference type="ARBA" id="ARBA00022801"/>
    </source>
</evidence>
<feature type="region of interest" description="Disordered" evidence="21">
    <location>
        <begin position="66"/>
        <end position="89"/>
    </location>
</feature>
<protein>
    <recommendedName>
        <fullName evidence="7">Formamidopyrimidine-DNA glycosylase</fullName>
        <ecNumber evidence="5">3.2.2.23</ecNumber>
        <ecNumber evidence="6">4.2.99.18</ecNumber>
    </recommendedName>
    <alternativeName>
        <fullName evidence="18">DNA-(apurinic or apyrimidinic site) lyase MutM</fullName>
    </alternativeName>
</protein>
<dbReference type="SUPFAM" id="SSF46946">
    <property type="entry name" value="S13-like H2TH domain"/>
    <property type="match status" value="1"/>
</dbReference>
<dbReference type="InterPro" id="IPR020629">
    <property type="entry name" value="FPG_Glyclase"/>
</dbReference>
<evidence type="ECO:0000256" key="10">
    <source>
        <dbReference type="ARBA" id="ARBA00022771"/>
    </source>
</evidence>
<comment type="catalytic activity">
    <reaction evidence="1">
        <text>Hydrolysis of DNA containing ring-opened 7-methylguanine residues, releasing 2,6-diamino-4-hydroxy-5-(N-methyl)formamidopyrimidine.</text>
        <dbReference type="EC" id="3.2.2.23"/>
    </reaction>
</comment>